<evidence type="ECO:0000259" key="5">
    <source>
        <dbReference type="PROSITE" id="PS50102"/>
    </source>
</evidence>
<comment type="caution">
    <text evidence="6">The sequence shown here is derived from an EMBL/GenBank/DDBJ whole genome shotgun (WGS) entry which is preliminary data.</text>
</comment>
<dbReference type="SMART" id="SM00360">
    <property type="entry name" value="RRM"/>
    <property type="match status" value="5"/>
</dbReference>
<name>A0ABP1PLX3_9HEXA</name>
<dbReference type="Gene3D" id="3.30.70.330">
    <property type="match status" value="4"/>
</dbReference>
<evidence type="ECO:0000313" key="7">
    <source>
        <dbReference type="Proteomes" id="UP001642540"/>
    </source>
</evidence>
<gene>
    <name evidence="6" type="ORF">ODALV1_LOCUS1476</name>
</gene>
<feature type="compositionally biased region" description="Basic and acidic residues" evidence="4">
    <location>
        <begin position="728"/>
        <end position="758"/>
    </location>
</feature>
<organism evidence="6 7">
    <name type="scientific">Orchesella dallaii</name>
    <dbReference type="NCBI Taxonomy" id="48710"/>
    <lineage>
        <taxon>Eukaryota</taxon>
        <taxon>Metazoa</taxon>
        <taxon>Ecdysozoa</taxon>
        <taxon>Arthropoda</taxon>
        <taxon>Hexapoda</taxon>
        <taxon>Collembola</taxon>
        <taxon>Entomobryomorpha</taxon>
        <taxon>Entomobryoidea</taxon>
        <taxon>Orchesellidae</taxon>
        <taxon>Orchesellinae</taxon>
        <taxon>Orchesella</taxon>
    </lineage>
</organism>
<feature type="domain" description="RRM" evidence="5">
    <location>
        <begin position="3"/>
        <end position="76"/>
    </location>
</feature>
<feature type="compositionally biased region" description="Low complexity" evidence="4">
    <location>
        <begin position="505"/>
        <end position="514"/>
    </location>
</feature>
<feature type="compositionally biased region" description="Polar residues" evidence="4">
    <location>
        <begin position="235"/>
        <end position="254"/>
    </location>
</feature>
<feature type="compositionally biased region" description="Polar residues" evidence="4">
    <location>
        <begin position="623"/>
        <end position="632"/>
    </location>
</feature>
<protein>
    <recommendedName>
        <fullName evidence="5">RRM domain-containing protein</fullName>
    </recommendedName>
</protein>
<feature type="compositionally biased region" description="Basic and acidic residues" evidence="4">
    <location>
        <begin position="582"/>
        <end position="619"/>
    </location>
</feature>
<proteinExistence type="predicted"/>
<dbReference type="EMBL" id="CAXLJM020000004">
    <property type="protein sequence ID" value="CAL8070911.1"/>
    <property type="molecule type" value="Genomic_DNA"/>
</dbReference>
<evidence type="ECO:0000256" key="1">
    <source>
        <dbReference type="ARBA" id="ARBA00022737"/>
    </source>
</evidence>
<feature type="region of interest" description="Disordered" evidence="4">
    <location>
        <begin position="863"/>
        <end position="892"/>
    </location>
</feature>
<feature type="compositionally biased region" description="Polar residues" evidence="4">
    <location>
        <begin position="158"/>
        <end position="173"/>
    </location>
</feature>
<dbReference type="PANTHER" id="PTHR13976">
    <property type="entry name" value="HETEROGENEOUS NUCLEAR RIBONUCLEOPROTEIN-RELATED"/>
    <property type="match status" value="1"/>
</dbReference>
<feature type="compositionally biased region" description="Low complexity" evidence="4">
    <location>
        <begin position="1043"/>
        <end position="1062"/>
    </location>
</feature>
<evidence type="ECO:0000256" key="2">
    <source>
        <dbReference type="ARBA" id="ARBA00022884"/>
    </source>
</evidence>
<keyword evidence="2 3" id="KW-0694">RNA-binding</keyword>
<feature type="compositionally biased region" description="Low complexity" evidence="4">
    <location>
        <begin position="178"/>
        <end position="192"/>
    </location>
</feature>
<feature type="compositionally biased region" description="Basic and acidic residues" evidence="4">
    <location>
        <begin position="542"/>
        <end position="552"/>
    </location>
</feature>
<evidence type="ECO:0000256" key="3">
    <source>
        <dbReference type="PROSITE-ProRule" id="PRU00176"/>
    </source>
</evidence>
<reference evidence="6 7" key="1">
    <citation type="submission" date="2024-08" db="EMBL/GenBank/DDBJ databases">
        <authorList>
            <person name="Cucini C."/>
            <person name="Frati F."/>
        </authorList>
    </citation>
    <scope>NUCLEOTIDE SEQUENCE [LARGE SCALE GENOMIC DNA]</scope>
</reference>
<sequence>MSVIIRLQNLPLTASSIDIRNFFHGLAIPDGGVHIVGGSEGDAFIAFSTDEDARQAMRLTGQHLKESRVSLLLSSRNEMYKVIEQARLAAMGGPQSATLPPSSTMPPQNANAPGHLASQSQQGSSSNGHGHGHSQHQHQHHHSHFQHQHQHQHHNSNPVSNPMSPTSTGSSANDYLKSLTGNSSTSSGGSADLSSNPALLFSTMTAIPSATLGGANPNPYLTHQGGQTFPGIPGATQQNQNSGLSFPSSVTNTPAPGFPSGNPFLNPPPSLSGMQLPFPAGLIPGVSSANPLGGAAHSSSGGLAGLTPTSAGLLGLSSNVMTMAGLAGNQHPINPFANPPPRMSLLSNGVGTTGSGTGSTSTLSGGNFGVHMQHQHQHQHQHQPQQQQQQRQNNSNFPQGMHNNFNTNAGGGMGGGGMGGGGGGMNRDMGNNRAHQHQHQQHQHQPQHHQQQHQHQPQHQHQHNQQQNLLGGPRAPFMLGHNVAENKSRFQPAPSAGPHGGPGGRMDMNNMGRDNNARDRRSRSRSRERKEALSRRRRSRSRDKDRNNDRGGDRRRRRSRSRSNSRSRSRDRAGISKGITNTRRDSRDKREERRRSDSSPEKNSQEKSDSERRSRRELEASPVPSSSNTTTDEWPGAKLTGVPNDASYREIKEFIRVEVMGGSDGVVRLYDDGVAFLKLENPSEFPKVYRSNGRKLRGSVVAVEGITMEIWTQEYKLNKSRIERDIDREREEREREKERDSGRPSRERDRDSRSDRHAHSSHSASSHQRSSRFSNASQSSCIAIRGLAPTITRQEVITRYLNEVACQDIVLIAAPTPTNRHSVTAFVEFESAQIAKSVADSISRQFGSTLVVEACDSEDLQRAKARTSGSSVAAPTPSGGGGGSASGPRDRDSRLPMQAVLAGMIPDTKSIFELDLGLDDETTTVILKGAPPNISERDVFDFFSDIGLAPTNVRIMYDSDGQCSGQVICEFPDNNKAKRATTKDGMLFGRGQISVSLLPNRSRISSAAAVAELALQPNTFLRDFSQQQRPRQGLLGAGPLRGAPAGMNASPRFPNPNNNSPNIFEQALQQQSGPVRPGPPPPIGGGRGRGPNGGGERMSRFNNVRSEFRGNGMGRGRGAGGIGKTDEDQAVSDDDMALFNKKGCVLGLENIPYKASMDDILVYLEDNLKIRIAPDRIIRRYDEMQKPTGDARVAFDTEFEAKLACDRLKGTYMWKRLISSAVID</sequence>
<feature type="compositionally biased region" description="Low complexity" evidence="4">
    <location>
        <begin position="761"/>
        <end position="775"/>
    </location>
</feature>
<feature type="compositionally biased region" description="Basic residues" evidence="4">
    <location>
        <begin position="434"/>
        <end position="462"/>
    </location>
</feature>
<dbReference type="InterPro" id="IPR035979">
    <property type="entry name" value="RBD_domain_sf"/>
</dbReference>
<keyword evidence="7" id="KW-1185">Reference proteome</keyword>
<dbReference type="Pfam" id="PF00076">
    <property type="entry name" value="RRM_1"/>
    <property type="match status" value="1"/>
</dbReference>
<feature type="compositionally biased region" description="Low complexity" evidence="4">
    <location>
        <begin position="382"/>
        <end position="392"/>
    </location>
</feature>
<feature type="compositionally biased region" description="Gly residues" evidence="4">
    <location>
        <begin position="1111"/>
        <end position="1123"/>
    </location>
</feature>
<accession>A0ABP1PLX3</accession>
<evidence type="ECO:0000313" key="6">
    <source>
        <dbReference type="EMBL" id="CAL8070911.1"/>
    </source>
</evidence>
<feature type="region of interest" description="Disordered" evidence="4">
    <location>
        <begin position="333"/>
        <end position="643"/>
    </location>
</feature>
<feature type="compositionally biased region" description="Basic residues" evidence="4">
    <location>
        <begin position="130"/>
        <end position="154"/>
    </location>
</feature>
<evidence type="ECO:0000256" key="4">
    <source>
        <dbReference type="SAM" id="MobiDB-lite"/>
    </source>
</evidence>
<feature type="compositionally biased region" description="Basic residues" evidence="4">
    <location>
        <begin position="553"/>
        <end position="567"/>
    </location>
</feature>
<dbReference type="SUPFAM" id="SSF54928">
    <property type="entry name" value="RNA-binding domain, RBD"/>
    <property type="match status" value="3"/>
</dbReference>
<dbReference type="InterPro" id="IPR050666">
    <property type="entry name" value="ESRP"/>
</dbReference>
<feature type="compositionally biased region" description="Gly residues" evidence="4">
    <location>
        <begin position="1084"/>
        <end position="1096"/>
    </location>
</feature>
<feature type="compositionally biased region" description="Polar residues" evidence="4">
    <location>
        <begin position="95"/>
        <end position="111"/>
    </location>
</feature>
<dbReference type="Proteomes" id="UP001642540">
    <property type="component" value="Unassembled WGS sequence"/>
</dbReference>
<dbReference type="InterPro" id="IPR012677">
    <property type="entry name" value="Nucleotide-bd_a/b_plait_sf"/>
</dbReference>
<feature type="compositionally biased region" description="Low complexity" evidence="4">
    <location>
        <begin position="118"/>
        <end position="128"/>
    </location>
</feature>
<dbReference type="CDD" id="cd12254">
    <property type="entry name" value="RRM_hnRNPH_ESRPs_RBM12_like"/>
    <property type="match status" value="1"/>
</dbReference>
<keyword evidence="1" id="KW-0677">Repeat</keyword>
<feature type="region of interest" description="Disordered" evidence="4">
    <location>
        <begin position="216"/>
        <end position="272"/>
    </location>
</feature>
<dbReference type="InterPro" id="IPR000504">
    <property type="entry name" value="RRM_dom"/>
</dbReference>
<feature type="region of interest" description="Disordered" evidence="4">
    <location>
        <begin position="1106"/>
        <end position="1125"/>
    </location>
</feature>
<dbReference type="PROSITE" id="PS50102">
    <property type="entry name" value="RRM"/>
    <property type="match status" value="1"/>
</dbReference>
<feature type="region of interest" description="Disordered" evidence="4">
    <location>
        <begin position="93"/>
        <end position="192"/>
    </location>
</feature>
<feature type="compositionally biased region" description="Low complexity" evidence="4">
    <location>
        <begin position="867"/>
        <end position="877"/>
    </location>
</feature>
<feature type="compositionally biased region" description="Gly residues" evidence="4">
    <location>
        <begin position="409"/>
        <end position="425"/>
    </location>
</feature>
<feature type="region of interest" description="Disordered" evidence="4">
    <location>
        <begin position="1043"/>
        <end position="1100"/>
    </location>
</feature>
<dbReference type="CDD" id="cd12510">
    <property type="entry name" value="RRM1_RBM12_like"/>
    <property type="match status" value="1"/>
</dbReference>
<feature type="compositionally biased region" description="Polar residues" evidence="4">
    <location>
        <begin position="393"/>
        <end position="408"/>
    </location>
</feature>
<feature type="region of interest" description="Disordered" evidence="4">
    <location>
        <begin position="728"/>
        <end position="775"/>
    </location>
</feature>